<comment type="similarity">
    <text evidence="2">Belongs to the AB hydrolase superfamily. LDAH family.</text>
</comment>
<dbReference type="PANTHER" id="PTHR13390:SF0">
    <property type="entry name" value="LIPID DROPLET-ASSOCIATED HYDROLASE"/>
    <property type="match status" value="1"/>
</dbReference>
<dbReference type="GO" id="GO:0019915">
    <property type="term" value="P:lipid storage"/>
    <property type="evidence" value="ECO:0007669"/>
    <property type="project" value="InterPro"/>
</dbReference>
<dbReference type="InParanoid" id="I7LT16"/>
<dbReference type="SUPFAM" id="SSF53474">
    <property type="entry name" value="alpha/beta-Hydrolases"/>
    <property type="match status" value="1"/>
</dbReference>
<dbReference type="InterPro" id="IPR019363">
    <property type="entry name" value="LDAH"/>
</dbReference>
<dbReference type="GO" id="GO:0005811">
    <property type="term" value="C:lipid droplet"/>
    <property type="evidence" value="ECO:0007669"/>
    <property type="project" value="UniProtKB-SubCell"/>
</dbReference>
<keyword evidence="3" id="KW-0551">Lipid droplet</keyword>
<keyword evidence="7" id="KW-1185">Reference proteome</keyword>
<evidence type="ECO:0000256" key="4">
    <source>
        <dbReference type="ARBA" id="ARBA00022801"/>
    </source>
</evidence>
<dbReference type="Pfam" id="PF10230">
    <property type="entry name" value="LIDHydrolase"/>
    <property type="match status" value="1"/>
</dbReference>
<keyword evidence="4" id="KW-0378">Hydrolase</keyword>
<dbReference type="KEGG" id="tet:TTHERM_00756010"/>
<evidence type="ECO:0000256" key="3">
    <source>
        <dbReference type="ARBA" id="ARBA00022677"/>
    </source>
</evidence>
<evidence type="ECO:0000313" key="6">
    <source>
        <dbReference type="EMBL" id="EAR84067.1"/>
    </source>
</evidence>
<dbReference type="GO" id="GO:0016298">
    <property type="term" value="F:lipase activity"/>
    <property type="evidence" value="ECO:0007669"/>
    <property type="project" value="InterPro"/>
</dbReference>
<protein>
    <submittedName>
        <fullName evidence="6">UPF0554 C2orf43-like protein</fullName>
    </submittedName>
</protein>
<organism evidence="6 7">
    <name type="scientific">Tetrahymena thermophila (strain SB210)</name>
    <dbReference type="NCBI Taxonomy" id="312017"/>
    <lineage>
        <taxon>Eukaryota</taxon>
        <taxon>Sar</taxon>
        <taxon>Alveolata</taxon>
        <taxon>Ciliophora</taxon>
        <taxon>Intramacronucleata</taxon>
        <taxon>Oligohymenophorea</taxon>
        <taxon>Hymenostomatida</taxon>
        <taxon>Tetrahymenina</taxon>
        <taxon>Tetrahymenidae</taxon>
        <taxon>Tetrahymena</taxon>
    </lineage>
</organism>
<dbReference type="PANTHER" id="PTHR13390">
    <property type="entry name" value="LIPASE"/>
    <property type="match status" value="1"/>
</dbReference>
<evidence type="ECO:0000256" key="2">
    <source>
        <dbReference type="ARBA" id="ARBA00008300"/>
    </source>
</evidence>
<evidence type="ECO:0000256" key="1">
    <source>
        <dbReference type="ARBA" id="ARBA00004502"/>
    </source>
</evidence>
<sequence length="347" mass="40978">MAQLLSSIFLKNYKKPIYRLKCKYSLIDLNKGKTEILKIEKQNRQTSDSKQQISNSEVSENNQEEDVKIVMFSGNPGYIRFYDRFLHELSKQLENKFDIYGIGHLGQFNYQNKPIHNDFSLTDQIDQKVEFMNYLFKKYPKSKFILISHSIGSYIVLNMLDRIPSEKIVYSYKLYPVIERIKETPNGIHKAKLPYFPYIYLSSFAVGFFSYLPMSLKRVISKIYLESELGNIKEDVSDMAEIFATYATYSNFYSMLYMTKTEYQMLNERQAKLLDKFSQKMMLYYGIDDAWCPIQYYKDIRIDMPHLNAKLDEKGFLHAFVIGGSTLKSELISGWIKQKLDEIDYEY</sequence>
<feature type="compositionally biased region" description="Low complexity" evidence="5">
    <location>
        <begin position="51"/>
        <end position="60"/>
    </location>
</feature>
<dbReference type="OrthoDB" id="448051at2759"/>
<dbReference type="InterPro" id="IPR029058">
    <property type="entry name" value="AB_hydrolase_fold"/>
</dbReference>
<comment type="subcellular location">
    <subcellularLocation>
        <location evidence="1">Lipid droplet</location>
    </subcellularLocation>
</comment>
<proteinExistence type="inferred from homology"/>
<feature type="region of interest" description="Disordered" evidence="5">
    <location>
        <begin position="40"/>
        <end position="60"/>
    </location>
</feature>
<dbReference type="AlphaFoldDB" id="I7LT16"/>
<dbReference type="Gene3D" id="3.40.50.1820">
    <property type="entry name" value="alpha/beta hydrolase"/>
    <property type="match status" value="1"/>
</dbReference>
<accession>I7LT16</accession>
<name>I7LT16_TETTS</name>
<dbReference type="GeneID" id="7838771"/>
<evidence type="ECO:0000313" key="7">
    <source>
        <dbReference type="Proteomes" id="UP000009168"/>
    </source>
</evidence>
<evidence type="ECO:0000256" key="5">
    <source>
        <dbReference type="SAM" id="MobiDB-lite"/>
    </source>
</evidence>
<dbReference type="OMA" id="WVPVSYY"/>
<reference evidence="7" key="1">
    <citation type="journal article" date="2006" name="PLoS Biol.">
        <title>Macronuclear genome sequence of the ciliate Tetrahymena thermophila, a model eukaryote.</title>
        <authorList>
            <person name="Eisen J.A."/>
            <person name="Coyne R.S."/>
            <person name="Wu M."/>
            <person name="Wu D."/>
            <person name="Thiagarajan M."/>
            <person name="Wortman J.R."/>
            <person name="Badger J.H."/>
            <person name="Ren Q."/>
            <person name="Amedeo P."/>
            <person name="Jones K.M."/>
            <person name="Tallon L.J."/>
            <person name="Delcher A.L."/>
            <person name="Salzberg S.L."/>
            <person name="Silva J.C."/>
            <person name="Haas B.J."/>
            <person name="Majoros W.H."/>
            <person name="Farzad M."/>
            <person name="Carlton J.M."/>
            <person name="Smith R.K. Jr."/>
            <person name="Garg J."/>
            <person name="Pearlman R.E."/>
            <person name="Karrer K.M."/>
            <person name="Sun L."/>
            <person name="Manning G."/>
            <person name="Elde N.C."/>
            <person name="Turkewitz A.P."/>
            <person name="Asai D.J."/>
            <person name="Wilkes D.E."/>
            <person name="Wang Y."/>
            <person name="Cai H."/>
            <person name="Collins K."/>
            <person name="Stewart B.A."/>
            <person name="Lee S.R."/>
            <person name="Wilamowska K."/>
            <person name="Weinberg Z."/>
            <person name="Ruzzo W.L."/>
            <person name="Wloga D."/>
            <person name="Gaertig J."/>
            <person name="Frankel J."/>
            <person name="Tsao C.-C."/>
            <person name="Gorovsky M.A."/>
            <person name="Keeling P.J."/>
            <person name="Waller R.F."/>
            <person name="Patron N.J."/>
            <person name="Cherry J.M."/>
            <person name="Stover N.A."/>
            <person name="Krieger C.J."/>
            <person name="del Toro C."/>
            <person name="Ryder H.F."/>
            <person name="Williamson S.C."/>
            <person name="Barbeau R.A."/>
            <person name="Hamilton E.P."/>
            <person name="Orias E."/>
        </authorList>
    </citation>
    <scope>NUCLEOTIDE SEQUENCE [LARGE SCALE GENOMIC DNA]</scope>
    <source>
        <strain evidence="7">SB210</strain>
    </source>
</reference>
<dbReference type="EMBL" id="GG662437">
    <property type="protein sequence ID" value="EAR84067.1"/>
    <property type="molecule type" value="Genomic_DNA"/>
</dbReference>
<gene>
    <name evidence="6" type="ORF">TTHERM_00756010</name>
</gene>
<dbReference type="Proteomes" id="UP000009168">
    <property type="component" value="Unassembled WGS sequence"/>
</dbReference>
<dbReference type="RefSeq" id="XP_001031730.1">
    <property type="nucleotide sequence ID" value="XM_001031730.1"/>
</dbReference>
<dbReference type="eggNOG" id="KOG3975">
    <property type="taxonomic scope" value="Eukaryota"/>
</dbReference>
<dbReference type="HOGENOM" id="CLU_018394_2_1_1"/>